<reference evidence="2 3" key="1">
    <citation type="submission" date="2020-03" db="EMBL/GenBank/DDBJ databases">
        <title>Roseomonas selenitidurans sp. nov. isolated from urban soil.</title>
        <authorList>
            <person name="Liu H."/>
        </authorList>
    </citation>
    <scope>NUCLEOTIDE SEQUENCE [LARGE SCALE GENOMIC DNA]</scope>
    <source>
        <strain evidence="2 3">BU-1</strain>
    </source>
</reference>
<dbReference type="EMBL" id="JAAVNE010000016">
    <property type="protein sequence ID" value="NKC31498.1"/>
    <property type="molecule type" value="Genomic_DNA"/>
</dbReference>
<evidence type="ECO:0000313" key="3">
    <source>
        <dbReference type="Proteomes" id="UP000787635"/>
    </source>
</evidence>
<dbReference type="Gene3D" id="3.20.20.150">
    <property type="entry name" value="Divalent-metal-dependent TIM barrel enzymes"/>
    <property type="match status" value="1"/>
</dbReference>
<dbReference type="Pfam" id="PF01261">
    <property type="entry name" value="AP_endonuc_2"/>
    <property type="match status" value="1"/>
</dbReference>
<gene>
    <name evidence="2" type="ORF">HEQ75_11570</name>
</gene>
<keyword evidence="3" id="KW-1185">Reference proteome</keyword>
<dbReference type="InterPro" id="IPR050312">
    <property type="entry name" value="IolE/XylAMocC-like"/>
</dbReference>
<accession>A0ABX1E403</accession>
<protein>
    <submittedName>
        <fullName evidence="2">Sugar phosphate isomerase/epimerase</fullName>
    </submittedName>
</protein>
<name>A0ABX1E403_9PROT</name>
<keyword evidence="2" id="KW-0413">Isomerase</keyword>
<feature type="domain" description="Xylose isomerase-like TIM barrel" evidence="1">
    <location>
        <begin position="23"/>
        <end position="256"/>
    </location>
</feature>
<proteinExistence type="predicted"/>
<dbReference type="InterPro" id="IPR013022">
    <property type="entry name" value="Xyl_isomerase-like_TIM-brl"/>
</dbReference>
<dbReference type="SUPFAM" id="SSF51658">
    <property type="entry name" value="Xylose isomerase-like"/>
    <property type="match status" value="1"/>
</dbReference>
<organism evidence="2 3">
    <name type="scientific">Falsiroseomonas selenitidurans</name>
    <dbReference type="NCBI Taxonomy" id="2716335"/>
    <lineage>
        <taxon>Bacteria</taxon>
        <taxon>Pseudomonadati</taxon>
        <taxon>Pseudomonadota</taxon>
        <taxon>Alphaproteobacteria</taxon>
        <taxon>Acetobacterales</taxon>
        <taxon>Roseomonadaceae</taxon>
        <taxon>Falsiroseomonas</taxon>
    </lineage>
</organism>
<comment type="caution">
    <text evidence="2">The sequence shown here is derived from an EMBL/GenBank/DDBJ whole genome shotgun (WGS) entry which is preliminary data.</text>
</comment>
<dbReference type="Proteomes" id="UP000787635">
    <property type="component" value="Unassembled WGS sequence"/>
</dbReference>
<dbReference type="InterPro" id="IPR036237">
    <property type="entry name" value="Xyl_isomerase-like_sf"/>
</dbReference>
<evidence type="ECO:0000259" key="1">
    <source>
        <dbReference type="Pfam" id="PF01261"/>
    </source>
</evidence>
<dbReference type="RefSeq" id="WP_168030556.1">
    <property type="nucleotide sequence ID" value="NZ_JAAVNE010000016.1"/>
</dbReference>
<dbReference type="PANTHER" id="PTHR12110">
    <property type="entry name" value="HYDROXYPYRUVATE ISOMERASE"/>
    <property type="match status" value="1"/>
</dbReference>
<dbReference type="GO" id="GO:0016853">
    <property type="term" value="F:isomerase activity"/>
    <property type="evidence" value="ECO:0007669"/>
    <property type="project" value="UniProtKB-KW"/>
</dbReference>
<evidence type="ECO:0000313" key="2">
    <source>
        <dbReference type="EMBL" id="NKC31498.1"/>
    </source>
</evidence>
<sequence length="305" mass="33593">MTPPLSLTIQVKDPDWADLPAALDDAQALGVAMAELPLHALDVIFGGRIQPRRLAAVRRICADRPLGYVLHGHLGINLMEEAFRLPLHLEVLRANIEAAAALECRNLVIHSGFVPTSQAAGIEAAFDRQREHLSRMGDVARDHGVTLCVENIFEFTGIKATALPGRLARELRAIAHPNVMATFDISHGWLHCGQWGADFLEEAQALAPLSRHLHLHDSFGRPNDFWTYTVTEMLAFGVGDLHLPMGWGSIPWAALAEGCEWPEDLVADVEVNHRYRSAFPEAIATSRAWVERLKLAPAPFARAAE</sequence>